<keyword evidence="9" id="KW-1185">Reference proteome</keyword>
<dbReference type="GO" id="GO:0005886">
    <property type="term" value="C:plasma membrane"/>
    <property type="evidence" value="ECO:0007669"/>
    <property type="project" value="InterPro"/>
</dbReference>
<feature type="transmembrane region" description="Helical" evidence="6">
    <location>
        <begin position="41"/>
        <end position="66"/>
    </location>
</feature>
<gene>
    <name evidence="8" type="ORF">DFR24_0635</name>
</gene>
<keyword evidence="1" id="KW-1003">Cell membrane</keyword>
<feature type="coiled-coil region" evidence="5">
    <location>
        <begin position="64"/>
        <end position="91"/>
    </location>
</feature>
<evidence type="ECO:0000256" key="3">
    <source>
        <dbReference type="ARBA" id="ARBA00022989"/>
    </source>
</evidence>
<protein>
    <submittedName>
        <fullName evidence="8">Putative integral membrane protein</fullName>
    </submittedName>
</protein>
<dbReference type="EMBL" id="SOBT01000008">
    <property type="protein sequence ID" value="TDU31271.1"/>
    <property type="molecule type" value="Genomic_DNA"/>
</dbReference>
<sequence>MLRIFVIVALILFLVLGASIGYFNAQEVEFDYLAGTVKLPLIALVIGEFVLAVMLTLLICLGRMLGLKTEIRRLRKQVQSSESELKSLRELPIRETPPGDIVAAKEA</sequence>
<dbReference type="AlphaFoldDB" id="A0A4R7PCL6"/>
<feature type="domain" description="Lipopolysaccharide assembly protein A" evidence="7">
    <location>
        <begin position="24"/>
        <end position="85"/>
    </location>
</feature>
<dbReference type="RefSeq" id="WP_133879874.1">
    <property type="nucleotide sequence ID" value="NZ_MWIN01000014.1"/>
</dbReference>
<evidence type="ECO:0000259" key="7">
    <source>
        <dbReference type="Pfam" id="PF06305"/>
    </source>
</evidence>
<comment type="caution">
    <text evidence="8">The sequence shown here is derived from an EMBL/GenBank/DDBJ whole genome shotgun (WGS) entry which is preliminary data.</text>
</comment>
<evidence type="ECO:0000256" key="6">
    <source>
        <dbReference type="SAM" id="Phobius"/>
    </source>
</evidence>
<keyword evidence="3 6" id="KW-1133">Transmembrane helix</keyword>
<evidence type="ECO:0000313" key="8">
    <source>
        <dbReference type="EMBL" id="TDU31271.1"/>
    </source>
</evidence>
<organism evidence="8 9">
    <name type="scientific">Panacagrimonas perspica</name>
    <dbReference type="NCBI Taxonomy" id="381431"/>
    <lineage>
        <taxon>Bacteria</taxon>
        <taxon>Pseudomonadati</taxon>
        <taxon>Pseudomonadota</taxon>
        <taxon>Gammaproteobacteria</taxon>
        <taxon>Nevskiales</taxon>
        <taxon>Nevskiaceae</taxon>
        <taxon>Panacagrimonas</taxon>
    </lineage>
</organism>
<dbReference type="OrthoDB" id="7066497at2"/>
<evidence type="ECO:0000256" key="4">
    <source>
        <dbReference type="ARBA" id="ARBA00023136"/>
    </source>
</evidence>
<accession>A0A4R7PCL6</accession>
<reference evidence="8 9" key="1">
    <citation type="submission" date="2019-03" db="EMBL/GenBank/DDBJ databases">
        <title>Genomic Encyclopedia of Type Strains, Phase IV (KMG-IV): sequencing the most valuable type-strain genomes for metagenomic binning, comparative biology and taxonomic classification.</title>
        <authorList>
            <person name="Goeker M."/>
        </authorList>
    </citation>
    <scope>NUCLEOTIDE SEQUENCE [LARGE SCALE GENOMIC DNA]</scope>
    <source>
        <strain evidence="8 9">DSM 26377</strain>
    </source>
</reference>
<keyword evidence="4 6" id="KW-0472">Membrane</keyword>
<evidence type="ECO:0000256" key="5">
    <source>
        <dbReference type="SAM" id="Coils"/>
    </source>
</evidence>
<dbReference type="Proteomes" id="UP000295341">
    <property type="component" value="Unassembled WGS sequence"/>
</dbReference>
<keyword evidence="2 6" id="KW-0812">Transmembrane</keyword>
<proteinExistence type="predicted"/>
<evidence type="ECO:0000313" key="9">
    <source>
        <dbReference type="Proteomes" id="UP000295341"/>
    </source>
</evidence>
<keyword evidence="5" id="KW-0175">Coiled coil</keyword>
<name>A0A4R7PCL6_9GAMM</name>
<dbReference type="InterPro" id="IPR010445">
    <property type="entry name" value="LapA_dom"/>
</dbReference>
<dbReference type="Pfam" id="PF06305">
    <property type="entry name" value="LapA_dom"/>
    <property type="match status" value="1"/>
</dbReference>
<evidence type="ECO:0000256" key="1">
    <source>
        <dbReference type="ARBA" id="ARBA00022475"/>
    </source>
</evidence>
<evidence type="ECO:0000256" key="2">
    <source>
        <dbReference type="ARBA" id="ARBA00022692"/>
    </source>
</evidence>